<keyword evidence="1" id="KW-0732">Signal</keyword>
<sequence>MRKRKSKSSLVASLLFATIIVVALYVYNSAMFEREMPNVSIKNNGYWNLKNPLEVLIEDTSGLKSYKITLKNGNDETTLEHERFLVFKESVKTKIEVPRSVYNMKEKEISILVEATDASKWNFLNGNSTVAEYKLKIDKRKPKLNIVAHSYKIKKGGAALVIFNAADENLKDIYIQTNFGKNFKAQPFYKDGYYISLLAWPVTQSDFKATIIVNDFADNESKSYIPLYLKDNKYKLSNIELSDKFLDGKIAELAAEFSETQGVTDRIEQFKIINEDIRAKNENLIHDITSKISDNMISDFKIKEMYPLKNAAIVAHFGDHRYYSYKGKQVSEAYHLGLDMASNAMAEIKPQNGGEVVYADYNGLYGNMPIISHGLGLYTLYGHCSSLNINSGDTVKGGSHIANTGKSGYAMGDHLHFGVIIQGVEVRPAEWMDTTWMKLNISNIIKSAKDIIDRG</sequence>
<dbReference type="CDD" id="cd12797">
    <property type="entry name" value="M23_peptidase"/>
    <property type="match status" value="1"/>
</dbReference>
<organism evidence="3 4">
    <name type="scientific">Candidatus Sulfurimonas baltica</name>
    <dbReference type="NCBI Taxonomy" id="2740404"/>
    <lineage>
        <taxon>Bacteria</taxon>
        <taxon>Pseudomonadati</taxon>
        <taxon>Campylobacterota</taxon>
        <taxon>Epsilonproteobacteria</taxon>
        <taxon>Campylobacterales</taxon>
        <taxon>Sulfurimonadaceae</taxon>
        <taxon>Sulfurimonas</taxon>
    </lineage>
</organism>
<proteinExistence type="predicted"/>
<dbReference type="Gene3D" id="2.70.70.10">
    <property type="entry name" value="Glucose Permease (Domain IIA)"/>
    <property type="match status" value="1"/>
</dbReference>
<dbReference type="EMBL" id="CP054492">
    <property type="protein sequence ID" value="QOY51276.1"/>
    <property type="molecule type" value="Genomic_DNA"/>
</dbReference>
<dbReference type="PANTHER" id="PTHR21666">
    <property type="entry name" value="PEPTIDASE-RELATED"/>
    <property type="match status" value="1"/>
</dbReference>
<dbReference type="InterPro" id="IPR016047">
    <property type="entry name" value="M23ase_b-sheet_dom"/>
</dbReference>
<dbReference type="AlphaFoldDB" id="A0A7S7LTJ4"/>
<dbReference type="InterPro" id="IPR011055">
    <property type="entry name" value="Dup_hybrid_motif"/>
</dbReference>
<dbReference type="GO" id="GO:0004222">
    <property type="term" value="F:metalloendopeptidase activity"/>
    <property type="evidence" value="ECO:0007669"/>
    <property type="project" value="TreeGrafter"/>
</dbReference>
<accession>A0A7S7LTJ4</accession>
<evidence type="ECO:0000256" key="1">
    <source>
        <dbReference type="ARBA" id="ARBA00022729"/>
    </source>
</evidence>
<dbReference type="Proteomes" id="UP000593994">
    <property type="component" value="Chromosome"/>
</dbReference>
<feature type="domain" description="M23ase beta-sheet core" evidence="2">
    <location>
        <begin position="334"/>
        <end position="428"/>
    </location>
</feature>
<dbReference type="Pfam" id="PF01551">
    <property type="entry name" value="Peptidase_M23"/>
    <property type="match status" value="1"/>
</dbReference>
<evidence type="ECO:0000259" key="2">
    <source>
        <dbReference type="Pfam" id="PF01551"/>
    </source>
</evidence>
<dbReference type="InterPro" id="IPR050570">
    <property type="entry name" value="Cell_wall_metabolism_enzyme"/>
</dbReference>
<dbReference type="KEGG" id="sbal:HUE88_09065"/>
<dbReference type="RefSeq" id="WP_194368388.1">
    <property type="nucleotide sequence ID" value="NZ_CP054492.1"/>
</dbReference>
<keyword evidence="4" id="KW-1185">Reference proteome</keyword>
<protein>
    <submittedName>
        <fullName evidence="3">M23 family metallopeptidase</fullName>
    </submittedName>
</protein>
<evidence type="ECO:0000313" key="4">
    <source>
        <dbReference type="Proteomes" id="UP000593994"/>
    </source>
</evidence>
<gene>
    <name evidence="3" type="ORF">HUE88_09065</name>
</gene>
<evidence type="ECO:0000313" key="3">
    <source>
        <dbReference type="EMBL" id="QOY51276.1"/>
    </source>
</evidence>
<dbReference type="PANTHER" id="PTHR21666:SF289">
    <property type="entry name" value="L-ALA--D-GLU ENDOPEPTIDASE"/>
    <property type="match status" value="1"/>
</dbReference>
<dbReference type="SUPFAM" id="SSF51261">
    <property type="entry name" value="Duplicated hybrid motif"/>
    <property type="match status" value="1"/>
</dbReference>
<name>A0A7S7LTJ4_9BACT</name>
<reference evidence="3 4" key="1">
    <citation type="submission" date="2020-05" db="EMBL/GenBank/DDBJ databases">
        <title>Sulfurimonas marisnigri, sp. nov., and Sulfurimonas baltica, sp. nov., manganese oxide reducing chemolithoautotrophs of the class Epsilonproteobacteria isolated from the pelagic redoxclines of the Black and Baltic Seas and emended description of the genus Sulfurimonas.</title>
        <authorList>
            <person name="Henkel J.V."/>
            <person name="Laudan C."/>
            <person name="Werner J."/>
            <person name="Neu T."/>
            <person name="Plewe S."/>
            <person name="Sproer C."/>
            <person name="Bunk B."/>
            <person name="Schulz-Vogt H.N."/>
        </authorList>
    </citation>
    <scope>NUCLEOTIDE SEQUENCE [LARGE SCALE GENOMIC DNA]</scope>
    <source>
        <strain evidence="3 4">GD2</strain>
    </source>
</reference>